<feature type="signal peptide" evidence="2">
    <location>
        <begin position="1"/>
        <end position="17"/>
    </location>
</feature>
<dbReference type="HOGENOM" id="CLU_047639_6_2_1"/>
<dbReference type="KEGG" id="pco:PHACADRAFT_97638"/>
<dbReference type="InterPro" id="IPR051477">
    <property type="entry name" value="Expansin_CellWall"/>
</dbReference>
<proteinExistence type="predicted"/>
<gene>
    <name evidence="3" type="ORF">PHACADRAFT_97638</name>
</gene>
<reference evidence="3 4" key="1">
    <citation type="journal article" date="2012" name="BMC Genomics">
        <title>Comparative genomics of the white-rot fungi, Phanerochaete carnosa and P. chrysosporium, to elucidate the genetic basis of the distinct wood types they colonize.</title>
        <authorList>
            <person name="Suzuki H."/>
            <person name="MacDonald J."/>
            <person name="Syed K."/>
            <person name="Salamov A."/>
            <person name="Hori C."/>
            <person name="Aerts A."/>
            <person name="Henrissat B."/>
            <person name="Wiebenga A."/>
            <person name="vanKuyk P.A."/>
            <person name="Barry K."/>
            <person name="Lindquist E."/>
            <person name="LaButti K."/>
            <person name="Lapidus A."/>
            <person name="Lucas S."/>
            <person name="Coutinho P."/>
            <person name="Gong Y."/>
            <person name="Samejima M."/>
            <person name="Mahadevan R."/>
            <person name="Abou-Zaid M."/>
            <person name="de Vries R.P."/>
            <person name="Igarashi K."/>
            <person name="Yadav J.S."/>
            <person name="Grigoriev I.V."/>
            <person name="Master E.R."/>
        </authorList>
    </citation>
    <scope>NUCLEOTIDE SEQUENCE [LARGE SCALE GENOMIC DNA]</scope>
    <source>
        <strain evidence="3 4">HHB-10118-sp</strain>
    </source>
</reference>
<dbReference type="PANTHER" id="PTHR31836:SF28">
    <property type="entry name" value="SRCR DOMAIN-CONTAINING PROTEIN-RELATED"/>
    <property type="match status" value="1"/>
</dbReference>
<evidence type="ECO:0000313" key="4">
    <source>
        <dbReference type="Proteomes" id="UP000008370"/>
    </source>
</evidence>
<evidence type="ECO:0000313" key="3">
    <source>
        <dbReference type="EMBL" id="EKM54243.1"/>
    </source>
</evidence>
<dbReference type="STRING" id="650164.K5VRW4"/>
<organism evidence="3 4">
    <name type="scientific">Phanerochaete carnosa (strain HHB-10118-sp)</name>
    <name type="common">White-rot fungus</name>
    <name type="synonym">Peniophora carnosa</name>
    <dbReference type="NCBI Taxonomy" id="650164"/>
    <lineage>
        <taxon>Eukaryota</taxon>
        <taxon>Fungi</taxon>
        <taxon>Dikarya</taxon>
        <taxon>Basidiomycota</taxon>
        <taxon>Agaricomycotina</taxon>
        <taxon>Agaricomycetes</taxon>
        <taxon>Polyporales</taxon>
        <taxon>Phanerochaetaceae</taxon>
        <taxon>Phanerochaete</taxon>
    </lineage>
</organism>
<name>K5VRW4_PHACS</name>
<keyword evidence="4" id="KW-1185">Reference proteome</keyword>
<dbReference type="EMBL" id="JH930473">
    <property type="protein sequence ID" value="EKM54243.1"/>
    <property type="molecule type" value="Genomic_DNA"/>
</dbReference>
<feature type="chain" id="PRO_5003890120" evidence="2">
    <location>
        <begin position="18"/>
        <end position="142"/>
    </location>
</feature>
<dbReference type="InParanoid" id="K5VRW4"/>
<dbReference type="GeneID" id="18920977"/>
<sequence>MFAKIFAVAIMALAASAVTIPSEKRSVDPSGTHSGDGKSTASTYYETGLGACGITNSDTDYIAAVSHTLFDNFPGYGGGNSNSNPICGKSATANYDGKSVSFTITDRCVGCAEWDLDFSPTAFSQLANEDVGRIYGVTWSLD</sequence>
<evidence type="ECO:0000256" key="1">
    <source>
        <dbReference type="ARBA" id="ARBA00022729"/>
    </source>
</evidence>
<dbReference type="PANTHER" id="PTHR31836">
    <property type="match status" value="1"/>
</dbReference>
<dbReference type="CDD" id="cd22191">
    <property type="entry name" value="DPBB_RlpA_EXP_N-like"/>
    <property type="match status" value="1"/>
</dbReference>
<dbReference type="Proteomes" id="UP000008370">
    <property type="component" value="Unassembled WGS sequence"/>
</dbReference>
<keyword evidence="1 2" id="KW-0732">Signal</keyword>
<dbReference type="OrthoDB" id="623670at2759"/>
<evidence type="ECO:0000256" key="2">
    <source>
        <dbReference type="SAM" id="SignalP"/>
    </source>
</evidence>
<dbReference type="RefSeq" id="XP_007396942.1">
    <property type="nucleotide sequence ID" value="XM_007396880.1"/>
</dbReference>
<dbReference type="SUPFAM" id="SSF50685">
    <property type="entry name" value="Barwin-like endoglucanases"/>
    <property type="match status" value="1"/>
</dbReference>
<dbReference type="Gene3D" id="2.40.40.10">
    <property type="entry name" value="RlpA-like domain"/>
    <property type="match status" value="1"/>
</dbReference>
<dbReference type="AlphaFoldDB" id="K5VRW4"/>
<accession>K5VRW4</accession>
<protein>
    <submittedName>
        <fullName evidence="3">Uncharacterized protein</fullName>
    </submittedName>
</protein>
<dbReference type="InterPro" id="IPR036908">
    <property type="entry name" value="RlpA-like_sf"/>
</dbReference>